<dbReference type="InterPro" id="IPR036034">
    <property type="entry name" value="PDZ_sf"/>
</dbReference>
<dbReference type="InterPro" id="IPR004447">
    <property type="entry name" value="Peptidase_S41A"/>
</dbReference>
<gene>
    <name evidence="8" type="ORF">DCCM_4676</name>
</gene>
<dbReference type="NCBIfam" id="TIGR00225">
    <property type="entry name" value="prc"/>
    <property type="match status" value="1"/>
</dbReference>
<dbReference type="InterPro" id="IPR029045">
    <property type="entry name" value="ClpP/crotonase-like_dom_sf"/>
</dbReference>
<dbReference type="GO" id="GO:0004175">
    <property type="term" value="F:endopeptidase activity"/>
    <property type="evidence" value="ECO:0007669"/>
    <property type="project" value="TreeGrafter"/>
</dbReference>
<comment type="similarity">
    <text evidence="1 5">Belongs to the peptidase S41A family.</text>
</comment>
<dbReference type="Pfam" id="PF17820">
    <property type="entry name" value="PDZ_6"/>
    <property type="match status" value="1"/>
</dbReference>
<dbReference type="SUPFAM" id="SSF50156">
    <property type="entry name" value="PDZ domain-like"/>
    <property type="match status" value="1"/>
</dbReference>
<dbReference type="Proteomes" id="UP000239549">
    <property type="component" value="Unassembled WGS sequence"/>
</dbReference>
<dbReference type="Gene3D" id="2.30.42.10">
    <property type="match status" value="1"/>
</dbReference>
<dbReference type="Pfam" id="PF03572">
    <property type="entry name" value="Peptidase_S41"/>
    <property type="match status" value="1"/>
</dbReference>
<dbReference type="InterPro" id="IPR055210">
    <property type="entry name" value="CtpA/B_N"/>
</dbReference>
<keyword evidence="2 5" id="KW-0645">Protease</keyword>
<feature type="transmembrane region" description="Helical" evidence="6">
    <location>
        <begin position="15"/>
        <end position="35"/>
    </location>
</feature>
<keyword evidence="9" id="KW-1185">Reference proteome</keyword>
<evidence type="ECO:0000256" key="4">
    <source>
        <dbReference type="ARBA" id="ARBA00022825"/>
    </source>
</evidence>
<dbReference type="SMART" id="SM00245">
    <property type="entry name" value="TSPc"/>
    <property type="match status" value="1"/>
</dbReference>
<keyword evidence="6" id="KW-1133">Transmembrane helix</keyword>
<sequence>MYYGRGGYYGKRGRWLTGLAAVFLGIIFFSGWLLVHNFKHFGNLFQVISLVRSQYLYETESTLLVDGAIKGIVDALGDPYSVYLEPKTYTQLQDQIRGTFGGLGILVGIKDDFLTVARTYSGTPAHKAGIITGDIITRIGDRDAKGIDLDTAVQLMRGPVGTKVNLTLLRPGEKEPFTVPLTREEISVPTVEGKLLPDNLGYIVISQFSEKTPDELQKLLGDLKKQGLKGILLDLRDNPGGELQSVVKVSGNFIPRGPAVYIEYRGGRTEMLPAGGNNLELPLVVLVNGGSASAAEILAGAIKDTGSGTLVGQKTFGKGVVQTVFELDNGAGVKLTTARYLTPGKHDINKKGIVPDVTVSRGEKPGTPDEQFNRGLEVLKSKVGGKAA</sequence>
<dbReference type="EMBL" id="BFAV01000172">
    <property type="protein sequence ID" value="GBF35547.1"/>
    <property type="molecule type" value="Genomic_DNA"/>
</dbReference>
<dbReference type="PANTHER" id="PTHR32060">
    <property type="entry name" value="TAIL-SPECIFIC PROTEASE"/>
    <property type="match status" value="1"/>
</dbReference>
<dbReference type="Gene3D" id="3.30.750.44">
    <property type="match status" value="1"/>
</dbReference>
<evidence type="ECO:0000256" key="3">
    <source>
        <dbReference type="ARBA" id="ARBA00022801"/>
    </source>
</evidence>
<name>A0A2L2XGQ6_9FIRM</name>
<organism evidence="8 9">
    <name type="scientific">Desulfocucumis palustris</name>
    <dbReference type="NCBI Taxonomy" id="1898651"/>
    <lineage>
        <taxon>Bacteria</taxon>
        <taxon>Bacillati</taxon>
        <taxon>Bacillota</taxon>
        <taxon>Clostridia</taxon>
        <taxon>Eubacteriales</taxon>
        <taxon>Desulfocucumaceae</taxon>
        <taxon>Desulfocucumis</taxon>
    </lineage>
</organism>
<keyword evidence="4 5" id="KW-0720">Serine protease</keyword>
<dbReference type="GO" id="GO:0006508">
    <property type="term" value="P:proteolysis"/>
    <property type="evidence" value="ECO:0007669"/>
    <property type="project" value="UniProtKB-KW"/>
</dbReference>
<evidence type="ECO:0000313" key="8">
    <source>
        <dbReference type="EMBL" id="GBF35547.1"/>
    </source>
</evidence>
<dbReference type="GO" id="GO:0030288">
    <property type="term" value="C:outer membrane-bounded periplasmic space"/>
    <property type="evidence" value="ECO:0007669"/>
    <property type="project" value="TreeGrafter"/>
</dbReference>
<keyword evidence="6" id="KW-0472">Membrane</keyword>
<protein>
    <submittedName>
        <fullName evidence="8">Carboxyl-terminal protease</fullName>
    </submittedName>
</protein>
<dbReference type="InterPro" id="IPR001478">
    <property type="entry name" value="PDZ"/>
</dbReference>
<dbReference type="CDD" id="cd06782">
    <property type="entry name" value="cpPDZ_CPP-like"/>
    <property type="match status" value="1"/>
</dbReference>
<dbReference type="FunFam" id="2.30.42.10:FF:000063">
    <property type="entry name" value="Peptidase, S41 family"/>
    <property type="match status" value="1"/>
</dbReference>
<evidence type="ECO:0000256" key="6">
    <source>
        <dbReference type="SAM" id="Phobius"/>
    </source>
</evidence>
<dbReference type="InterPro" id="IPR041489">
    <property type="entry name" value="PDZ_6"/>
</dbReference>
<evidence type="ECO:0000256" key="1">
    <source>
        <dbReference type="ARBA" id="ARBA00009179"/>
    </source>
</evidence>
<dbReference type="SUPFAM" id="SSF52096">
    <property type="entry name" value="ClpP/crotonase"/>
    <property type="match status" value="1"/>
</dbReference>
<evidence type="ECO:0000259" key="7">
    <source>
        <dbReference type="PROSITE" id="PS50106"/>
    </source>
</evidence>
<keyword evidence="6" id="KW-0812">Transmembrane</keyword>
<feature type="domain" description="PDZ" evidence="7">
    <location>
        <begin position="89"/>
        <end position="157"/>
    </location>
</feature>
<dbReference type="CDD" id="cd07560">
    <property type="entry name" value="Peptidase_S41_CPP"/>
    <property type="match status" value="1"/>
</dbReference>
<dbReference type="PANTHER" id="PTHR32060:SF30">
    <property type="entry name" value="CARBOXY-TERMINAL PROCESSING PROTEASE CTPA"/>
    <property type="match status" value="1"/>
</dbReference>
<evidence type="ECO:0000256" key="5">
    <source>
        <dbReference type="RuleBase" id="RU004404"/>
    </source>
</evidence>
<evidence type="ECO:0000256" key="2">
    <source>
        <dbReference type="ARBA" id="ARBA00022670"/>
    </source>
</evidence>
<comment type="caution">
    <text evidence="8">The sequence shown here is derived from an EMBL/GenBank/DDBJ whole genome shotgun (WGS) entry which is preliminary data.</text>
</comment>
<dbReference type="GO" id="GO:0007165">
    <property type="term" value="P:signal transduction"/>
    <property type="evidence" value="ECO:0007669"/>
    <property type="project" value="TreeGrafter"/>
</dbReference>
<proteinExistence type="inferred from homology"/>
<dbReference type="PROSITE" id="PS50106">
    <property type="entry name" value="PDZ"/>
    <property type="match status" value="1"/>
</dbReference>
<keyword evidence="3 5" id="KW-0378">Hydrolase</keyword>
<dbReference type="Pfam" id="PF22694">
    <property type="entry name" value="CtpB_N-like"/>
    <property type="match status" value="1"/>
</dbReference>
<dbReference type="Gene3D" id="3.90.226.10">
    <property type="entry name" value="2-enoyl-CoA Hydratase, Chain A, domain 1"/>
    <property type="match status" value="1"/>
</dbReference>
<dbReference type="SMART" id="SM00228">
    <property type="entry name" value="PDZ"/>
    <property type="match status" value="1"/>
</dbReference>
<dbReference type="InterPro" id="IPR005151">
    <property type="entry name" value="Tail-specific_protease"/>
</dbReference>
<accession>A0A2L2XGQ6</accession>
<dbReference type="AlphaFoldDB" id="A0A2L2XGQ6"/>
<dbReference type="GO" id="GO:0008236">
    <property type="term" value="F:serine-type peptidase activity"/>
    <property type="evidence" value="ECO:0007669"/>
    <property type="project" value="UniProtKB-KW"/>
</dbReference>
<evidence type="ECO:0000313" key="9">
    <source>
        <dbReference type="Proteomes" id="UP000239549"/>
    </source>
</evidence>
<dbReference type="RefSeq" id="WP_174705174.1">
    <property type="nucleotide sequence ID" value="NZ_BFAV01000172.1"/>
</dbReference>
<reference evidence="9" key="1">
    <citation type="submission" date="2018-02" db="EMBL/GenBank/DDBJ databases">
        <title>Genome sequence of Desulfocucumis palustris strain NAW-5.</title>
        <authorList>
            <person name="Watanabe M."/>
            <person name="Kojima H."/>
            <person name="Fukui M."/>
        </authorList>
    </citation>
    <scope>NUCLEOTIDE SEQUENCE [LARGE SCALE GENOMIC DNA]</scope>
    <source>
        <strain evidence="9">NAW-5</strain>
    </source>
</reference>